<dbReference type="InterPro" id="IPR004367">
    <property type="entry name" value="Cyclin_C-dom"/>
</dbReference>
<dbReference type="PROSITE" id="PS00292">
    <property type="entry name" value="CYCLINS"/>
    <property type="match status" value="1"/>
</dbReference>
<feature type="domain" description="Cyclin-like" evidence="6">
    <location>
        <begin position="227"/>
        <end position="307"/>
    </location>
</feature>
<dbReference type="PANTHER" id="PTHR10177">
    <property type="entry name" value="CYCLINS"/>
    <property type="match status" value="1"/>
</dbReference>
<evidence type="ECO:0000256" key="3">
    <source>
        <dbReference type="ARBA" id="ARBA00023306"/>
    </source>
</evidence>
<feature type="region of interest" description="Disordered" evidence="5">
    <location>
        <begin position="1"/>
        <end position="23"/>
    </location>
</feature>
<evidence type="ECO:0000259" key="6">
    <source>
        <dbReference type="SMART" id="SM00385"/>
    </source>
</evidence>
<dbReference type="Pfam" id="PF02984">
    <property type="entry name" value="Cyclin_C"/>
    <property type="match status" value="1"/>
</dbReference>
<dbReference type="FunFam" id="1.10.472.10:FF:000001">
    <property type="entry name" value="G2/mitotic-specific cyclin"/>
    <property type="match status" value="1"/>
</dbReference>
<comment type="similarity">
    <text evidence="4">Belongs to the cyclin family.</text>
</comment>
<dbReference type="Gene3D" id="1.10.472.10">
    <property type="entry name" value="Cyclin-like"/>
    <property type="match status" value="2"/>
</dbReference>
<keyword evidence="3" id="KW-0131">Cell cycle</keyword>
<evidence type="ECO:0000256" key="1">
    <source>
        <dbReference type="ARBA" id="ARBA00022618"/>
    </source>
</evidence>
<evidence type="ECO:0000256" key="4">
    <source>
        <dbReference type="RuleBase" id="RU000383"/>
    </source>
</evidence>
<dbReference type="GO" id="GO:0051301">
    <property type="term" value="P:cell division"/>
    <property type="evidence" value="ECO:0007669"/>
    <property type="project" value="UniProtKB-KW"/>
</dbReference>
<dbReference type="CDD" id="cd20512">
    <property type="entry name" value="CYCLIN_CLBs_yeast_rpt2"/>
    <property type="match status" value="1"/>
</dbReference>
<dbReference type="GO" id="GO:0016538">
    <property type="term" value="F:cyclin-dependent protein serine/threonine kinase regulator activity"/>
    <property type="evidence" value="ECO:0007669"/>
    <property type="project" value="InterPro"/>
</dbReference>
<dbReference type="EMBL" id="KN818249">
    <property type="protein sequence ID" value="KIL64477.1"/>
    <property type="molecule type" value="Genomic_DNA"/>
</dbReference>
<feature type="domain" description="Cyclin-like" evidence="6">
    <location>
        <begin position="129"/>
        <end position="213"/>
    </location>
</feature>
<keyword evidence="1" id="KW-0132">Cell division</keyword>
<dbReference type="PIRSF" id="PIRSF001771">
    <property type="entry name" value="Cyclin_A_B_D_E"/>
    <property type="match status" value="1"/>
</dbReference>
<dbReference type="InterPro" id="IPR046965">
    <property type="entry name" value="Cyclin_A/B-like"/>
</dbReference>
<feature type="domain" description="Cyclin C-terminal" evidence="7">
    <location>
        <begin position="223"/>
        <end position="337"/>
    </location>
</feature>
<evidence type="ECO:0000256" key="2">
    <source>
        <dbReference type="ARBA" id="ARBA00023127"/>
    </source>
</evidence>
<sequence length="360" mass="41750">MDVEEDIKHDEQHPEHVDKLASKGREIEAMIGVEDDDEEDVVELAHLEDKPKMWPNMDTEKHDRCQREVQAVRESYEDVVNMYDTTLVSEYSDEIFEYMEDLEESAMPNPNYMAGQSEITWGMRQTLVDWLLQVHLRYHMLPETLWITVNIVDRFLTKRIVSVAKLQLVGVTAMFIASKYEEILAPSVDEFVFVTENAYTKEEILKGETIILQTLDFKISHYCSPYSWMRRISKADDYELRTRTLGKFLIEVALLDHRFLRVKPSLVAAVGMYSARKMLGGDWNNPFVFHSGCTAEQLEPGHQWLAEKLVEPTFLKTNVCRKYANKKFLKASVFAIDWARAMYMDELPIKKSQDPAGSAS</sequence>
<dbReference type="InterPro" id="IPR006671">
    <property type="entry name" value="Cyclin_N"/>
</dbReference>
<dbReference type="Proteomes" id="UP000054549">
    <property type="component" value="Unassembled WGS sequence"/>
</dbReference>
<dbReference type="InterPro" id="IPR036915">
    <property type="entry name" value="Cyclin-like_sf"/>
</dbReference>
<dbReference type="SMART" id="SM01332">
    <property type="entry name" value="Cyclin_C"/>
    <property type="match status" value="1"/>
</dbReference>
<gene>
    <name evidence="8" type="ORF">M378DRAFT_78220</name>
</gene>
<dbReference type="InterPro" id="IPR039361">
    <property type="entry name" value="Cyclin"/>
</dbReference>
<dbReference type="STRING" id="946122.A0A0C2WS24"/>
<dbReference type="HOGENOM" id="CLU_020695_12_3_1"/>
<dbReference type="AlphaFoldDB" id="A0A0C2WS24"/>
<reference evidence="8 9" key="1">
    <citation type="submission" date="2014-04" db="EMBL/GenBank/DDBJ databases">
        <title>Evolutionary Origins and Diversification of the Mycorrhizal Mutualists.</title>
        <authorList>
            <consortium name="DOE Joint Genome Institute"/>
            <consortium name="Mycorrhizal Genomics Consortium"/>
            <person name="Kohler A."/>
            <person name="Kuo A."/>
            <person name="Nagy L.G."/>
            <person name="Floudas D."/>
            <person name="Copeland A."/>
            <person name="Barry K.W."/>
            <person name="Cichocki N."/>
            <person name="Veneault-Fourrey C."/>
            <person name="LaButti K."/>
            <person name="Lindquist E.A."/>
            <person name="Lipzen A."/>
            <person name="Lundell T."/>
            <person name="Morin E."/>
            <person name="Murat C."/>
            <person name="Riley R."/>
            <person name="Ohm R."/>
            <person name="Sun H."/>
            <person name="Tunlid A."/>
            <person name="Henrissat B."/>
            <person name="Grigoriev I.V."/>
            <person name="Hibbett D.S."/>
            <person name="Martin F."/>
        </authorList>
    </citation>
    <scope>NUCLEOTIDE SEQUENCE [LARGE SCALE GENOMIC DNA]</scope>
    <source>
        <strain evidence="8 9">Koide BX008</strain>
    </source>
</reference>
<proteinExistence type="inferred from homology"/>
<accession>A0A0C2WS24</accession>
<dbReference type="SMART" id="SM00385">
    <property type="entry name" value="CYCLIN"/>
    <property type="match status" value="2"/>
</dbReference>
<dbReference type="OrthoDB" id="5590282at2759"/>
<keyword evidence="2 4" id="KW-0195">Cyclin</keyword>
<organism evidence="8 9">
    <name type="scientific">Amanita muscaria (strain Koide BX008)</name>
    <dbReference type="NCBI Taxonomy" id="946122"/>
    <lineage>
        <taxon>Eukaryota</taxon>
        <taxon>Fungi</taxon>
        <taxon>Dikarya</taxon>
        <taxon>Basidiomycota</taxon>
        <taxon>Agaricomycotina</taxon>
        <taxon>Agaricomycetes</taxon>
        <taxon>Agaricomycetidae</taxon>
        <taxon>Agaricales</taxon>
        <taxon>Pluteineae</taxon>
        <taxon>Amanitaceae</taxon>
        <taxon>Amanita</taxon>
    </lineage>
</organism>
<keyword evidence="9" id="KW-1185">Reference proteome</keyword>
<dbReference type="InterPro" id="IPR048258">
    <property type="entry name" value="Cyclins_cyclin-box"/>
</dbReference>
<evidence type="ECO:0000256" key="5">
    <source>
        <dbReference type="SAM" id="MobiDB-lite"/>
    </source>
</evidence>
<name>A0A0C2WS24_AMAMK</name>
<dbReference type="SUPFAM" id="SSF47954">
    <property type="entry name" value="Cyclin-like"/>
    <property type="match status" value="2"/>
</dbReference>
<evidence type="ECO:0000313" key="8">
    <source>
        <dbReference type="EMBL" id="KIL64477.1"/>
    </source>
</evidence>
<evidence type="ECO:0000259" key="7">
    <source>
        <dbReference type="SMART" id="SM01332"/>
    </source>
</evidence>
<dbReference type="InterPro" id="IPR013763">
    <property type="entry name" value="Cyclin-like_dom"/>
</dbReference>
<evidence type="ECO:0000313" key="9">
    <source>
        <dbReference type="Proteomes" id="UP000054549"/>
    </source>
</evidence>
<dbReference type="CDD" id="cd20507">
    <property type="entry name" value="CYCLIN_CCNB1-like_rpt1"/>
    <property type="match status" value="1"/>
</dbReference>
<dbReference type="Pfam" id="PF00134">
    <property type="entry name" value="Cyclin_N"/>
    <property type="match status" value="1"/>
</dbReference>
<dbReference type="InParanoid" id="A0A0C2WS24"/>
<protein>
    <submittedName>
        <fullName evidence="8">Uncharacterized protein</fullName>
    </submittedName>
</protein>
<dbReference type="GO" id="GO:0044772">
    <property type="term" value="P:mitotic cell cycle phase transition"/>
    <property type="evidence" value="ECO:0007669"/>
    <property type="project" value="InterPro"/>
</dbReference>